<dbReference type="EC" id="3.1.1.3" evidence="6"/>
<dbReference type="Proteomes" id="UP001479436">
    <property type="component" value="Unassembled WGS sequence"/>
</dbReference>
<dbReference type="CDD" id="cd07229">
    <property type="entry name" value="Pat_TGL3_like"/>
    <property type="match status" value="1"/>
</dbReference>
<keyword evidence="1 6" id="KW-0378">Hydrolase</keyword>
<proteinExistence type="predicted"/>
<dbReference type="InterPro" id="IPR016035">
    <property type="entry name" value="Acyl_Trfase/lysoPLipase"/>
</dbReference>
<evidence type="ECO:0000313" key="6">
    <source>
        <dbReference type="EMBL" id="KAK9761522.1"/>
    </source>
</evidence>
<protein>
    <submittedName>
        <fullName evidence="6">Triacylglycerol lipase</fullName>
        <ecNumber evidence="6">3.1.1.3</ecNumber>
    </submittedName>
</protein>
<dbReference type="Pfam" id="PF11815">
    <property type="entry name" value="DUF3336"/>
    <property type="match status" value="1"/>
</dbReference>
<comment type="caution">
    <text evidence="4">Lacks conserved residue(s) required for the propagation of feature annotation.</text>
</comment>
<dbReference type="PROSITE" id="PS51635">
    <property type="entry name" value="PNPLA"/>
    <property type="match status" value="1"/>
</dbReference>
<dbReference type="PANTHER" id="PTHR14226">
    <property type="entry name" value="NEUROPATHY TARGET ESTERASE/SWISS CHEESE D.MELANOGASTER"/>
    <property type="match status" value="1"/>
</dbReference>
<dbReference type="SUPFAM" id="SSF52151">
    <property type="entry name" value="FabD/lysophospholipase-like"/>
    <property type="match status" value="1"/>
</dbReference>
<evidence type="ECO:0000256" key="2">
    <source>
        <dbReference type="ARBA" id="ARBA00022963"/>
    </source>
</evidence>
<feature type="domain" description="PNPLA" evidence="5">
    <location>
        <begin position="183"/>
        <end position="363"/>
    </location>
</feature>
<gene>
    <name evidence="6" type="primary">TGL3</name>
    <name evidence="6" type="ORF">K7432_013519</name>
</gene>
<evidence type="ECO:0000259" key="5">
    <source>
        <dbReference type="PROSITE" id="PS51635"/>
    </source>
</evidence>
<sequence length="537" mass="61330">MPKLSKIFESCLKLTLASIALFVEVAEFWWRSYINFLWEPSQEDKLRMQLKTAQNYDEWLRAALTLDESLGNNVWKSNPVSRYYDYKLIHTRLEHLIGVRENDDVQAMMYYLRSGLLRNLGGLHDPRLYRHSYVGTKRLIEEYISELVLELAIIANSDPSKLSVQAKMDFFNDTQQSFGRTALILQGGTTFGLYHLGVVKALHEHKLLPKILCGTGIGALIATLVCIHTDEELPDICKPGGIDLQAFAKVEAKGNIRRKINRLMKHGYLLDVKVLEDCVRSNVGDITFEDAFNKTGRILNIAVSPTRKYEVPQLLNYLTAPNVLIWSAACASTVMMGLYDSVELMAKDKNGKIVPWNPSAIKWSEASLNESESHTTRLTELFHVNHFIVSQANPYIVPFISRGLKEPGGILTKVMRIIMTEARHRLIQLEQFNLLPRVFRGLIDIKLSGNVTIVPSLSISDFNTLFSNPTYNALDYWIRKGESSAWPMISQIRNRCLVELELNKFWTELKSRALYRSINPTPPEFGIKIRKRTKSIH</sequence>
<comment type="caution">
    <text evidence="6">The sequence shown here is derived from an EMBL/GenBank/DDBJ whole genome shotgun (WGS) entry which is preliminary data.</text>
</comment>
<evidence type="ECO:0000256" key="3">
    <source>
        <dbReference type="ARBA" id="ARBA00023098"/>
    </source>
</evidence>
<keyword evidence="2" id="KW-0442">Lipid degradation</keyword>
<evidence type="ECO:0000256" key="1">
    <source>
        <dbReference type="ARBA" id="ARBA00022801"/>
    </source>
</evidence>
<dbReference type="GO" id="GO:0004806">
    <property type="term" value="F:triacylglycerol lipase activity"/>
    <property type="evidence" value="ECO:0007669"/>
    <property type="project" value="UniProtKB-EC"/>
</dbReference>
<dbReference type="InterPro" id="IPR050301">
    <property type="entry name" value="NTE"/>
</dbReference>
<dbReference type="InterPro" id="IPR021771">
    <property type="entry name" value="Triacylglycerol_lipase_N"/>
</dbReference>
<keyword evidence="3" id="KW-0443">Lipid metabolism</keyword>
<accession>A0ABR2WJ45</accession>
<dbReference type="Pfam" id="PF01734">
    <property type="entry name" value="Patatin"/>
    <property type="match status" value="1"/>
</dbReference>
<keyword evidence="7" id="KW-1185">Reference proteome</keyword>
<dbReference type="Gene3D" id="3.40.1090.10">
    <property type="entry name" value="Cytosolic phospholipase A2 catalytic domain"/>
    <property type="match status" value="1"/>
</dbReference>
<organism evidence="6 7">
    <name type="scientific">Basidiobolus ranarum</name>
    <dbReference type="NCBI Taxonomy" id="34480"/>
    <lineage>
        <taxon>Eukaryota</taxon>
        <taxon>Fungi</taxon>
        <taxon>Fungi incertae sedis</taxon>
        <taxon>Zoopagomycota</taxon>
        <taxon>Entomophthoromycotina</taxon>
        <taxon>Basidiobolomycetes</taxon>
        <taxon>Basidiobolales</taxon>
        <taxon>Basidiobolaceae</taxon>
        <taxon>Basidiobolus</taxon>
    </lineage>
</organism>
<evidence type="ECO:0000256" key="4">
    <source>
        <dbReference type="PROSITE-ProRule" id="PRU01161"/>
    </source>
</evidence>
<name>A0ABR2WJ45_9FUNG</name>
<dbReference type="EMBL" id="JASJQH010001352">
    <property type="protein sequence ID" value="KAK9761522.1"/>
    <property type="molecule type" value="Genomic_DNA"/>
</dbReference>
<reference evidence="6 7" key="1">
    <citation type="submission" date="2023-04" db="EMBL/GenBank/DDBJ databases">
        <title>Genome of Basidiobolus ranarum AG-B5.</title>
        <authorList>
            <person name="Stajich J.E."/>
            <person name="Carter-House D."/>
            <person name="Gryganskyi A."/>
        </authorList>
    </citation>
    <scope>NUCLEOTIDE SEQUENCE [LARGE SCALE GENOMIC DNA]</scope>
    <source>
        <strain evidence="6 7">AG-B5</strain>
    </source>
</reference>
<dbReference type="InterPro" id="IPR002641">
    <property type="entry name" value="PNPLA_dom"/>
</dbReference>
<dbReference type="PANTHER" id="PTHR14226:SF44">
    <property type="entry name" value="TRIACYLGLYCEROL LIPASE 3"/>
    <property type="match status" value="1"/>
</dbReference>
<evidence type="ECO:0000313" key="7">
    <source>
        <dbReference type="Proteomes" id="UP001479436"/>
    </source>
</evidence>